<evidence type="ECO:0000313" key="2">
    <source>
        <dbReference type="EMBL" id="CAE8629220.1"/>
    </source>
</evidence>
<protein>
    <recommendedName>
        <fullName evidence="4">Anaphase-promoting complex subunit 5</fullName>
    </recommendedName>
</protein>
<proteinExistence type="predicted"/>
<accession>A0A813GQD5</accession>
<dbReference type="PANTHER" id="PTHR10098">
    <property type="entry name" value="RAPSYN-RELATED"/>
    <property type="match status" value="1"/>
</dbReference>
<reference evidence="2" key="1">
    <citation type="submission" date="2021-02" db="EMBL/GenBank/DDBJ databases">
        <authorList>
            <person name="Dougan E. K."/>
            <person name="Rhodes N."/>
            <person name="Thang M."/>
            <person name="Chan C."/>
        </authorList>
    </citation>
    <scope>NUCLEOTIDE SEQUENCE</scope>
</reference>
<name>A0A813GQD5_POLGL</name>
<organism evidence="2 3">
    <name type="scientific">Polarella glacialis</name>
    <name type="common">Dinoflagellate</name>
    <dbReference type="NCBI Taxonomy" id="89957"/>
    <lineage>
        <taxon>Eukaryota</taxon>
        <taxon>Sar</taxon>
        <taxon>Alveolata</taxon>
        <taxon>Dinophyceae</taxon>
        <taxon>Suessiales</taxon>
        <taxon>Suessiaceae</taxon>
        <taxon>Polarella</taxon>
    </lineage>
</organism>
<dbReference type="Gene3D" id="1.25.40.10">
    <property type="entry name" value="Tetratricopeptide repeat domain"/>
    <property type="match status" value="2"/>
</dbReference>
<dbReference type="InterPro" id="IPR011990">
    <property type="entry name" value="TPR-like_helical_dom_sf"/>
</dbReference>
<dbReference type="Proteomes" id="UP000654075">
    <property type="component" value="Unassembled WGS sequence"/>
</dbReference>
<keyword evidence="3" id="KW-1185">Reference proteome</keyword>
<dbReference type="SUPFAM" id="SSF48452">
    <property type="entry name" value="TPR-like"/>
    <property type="match status" value="2"/>
</dbReference>
<feature type="non-terminal residue" evidence="2">
    <location>
        <position position="1"/>
    </location>
</feature>
<evidence type="ECO:0000256" key="1">
    <source>
        <dbReference type="SAM" id="MobiDB-lite"/>
    </source>
</evidence>
<dbReference type="AlphaFoldDB" id="A0A813GQD5"/>
<evidence type="ECO:0008006" key="4">
    <source>
        <dbReference type="Google" id="ProtNLM"/>
    </source>
</evidence>
<feature type="compositionally biased region" description="Low complexity" evidence="1">
    <location>
        <begin position="1"/>
        <end position="21"/>
    </location>
</feature>
<dbReference type="OrthoDB" id="447996at2759"/>
<sequence>DLSAASGELSAGLLPGAGLPPREAHPDLRLRLRVPAGVGTDGAQHEDLDAALFDAVLRGFLLDPETALSAARQRVEAAKAAGHRRHEAAATLAVADALASKDTSSEEALQLASEALRQFRISVDREGEAAALHVLAKASLAAGDEGSALRAAQEALAAFQALAHPVGEAATWNVLAQAQLTEDCDAALLAACTGRDIFLSLGDSRRAAMCERTVVGCRLAQGDVQRALVSAEAALLACRRDMLGDRSEVAASLILVSEVHMRRHDYEKALQAADEAAELFSSAGDRRNEAGALHLAARANLKLQRPAEALATSRRAQAYLSELGARAKEVAALGSSSAAQLALGQVDEALAAASQMSEACRREGQNLTTAEALRELAAVHLARLELGETRQVAREALDAAARCDARAGRSQLLECKAGVLEILLQACQQDGDQKGSVQAAQELAECCRQASWPSREADALRSVARGQLAARRPLPALQASGRAMSLFEDCGDRRSSEEMRFLFSRAQELRQTMREAARSARQAWLLYREAGDPSLLFEAAQACHDARHMFDDDRSGVLGLLNSNV</sequence>
<dbReference type="EMBL" id="CAJNNV010029616">
    <property type="protein sequence ID" value="CAE8629220.1"/>
    <property type="molecule type" value="Genomic_DNA"/>
</dbReference>
<comment type="caution">
    <text evidence="2">The sequence shown here is derived from an EMBL/GenBank/DDBJ whole genome shotgun (WGS) entry which is preliminary data.</text>
</comment>
<gene>
    <name evidence="2" type="ORF">PGLA1383_LOCUS45760</name>
</gene>
<evidence type="ECO:0000313" key="3">
    <source>
        <dbReference type="Proteomes" id="UP000654075"/>
    </source>
</evidence>
<feature type="region of interest" description="Disordered" evidence="1">
    <location>
        <begin position="1"/>
        <end position="22"/>
    </location>
</feature>